<evidence type="ECO:0000256" key="2">
    <source>
        <dbReference type="ARBA" id="ARBA00022448"/>
    </source>
</evidence>
<dbReference type="PANTHER" id="PTHR37324:SF2">
    <property type="entry name" value="PTS SYSTEM GALACTITOL-SPECIFIC EIIC COMPONENT"/>
    <property type="match status" value="1"/>
</dbReference>
<evidence type="ECO:0000256" key="6">
    <source>
        <dbReference type="ARBA" id="ARBA00022692"/>
    </source>
</evidence>
<keyword evidence="4" id="KW-0762">Sugar transport</keyword>
<keyword evidence="5" id="KW-0598">Phosphotransferase system</keyword>
<proteinExistence type="predicted"/>
<dbReference type="EMBL" id="UGCP01000002">
    <property type="protein sequence ID" value="STI81843.1"/>
    <property type="molecule type" value="Genomic_DNA"/>
</dbReference>
<dbReference type="GO" id="GO:0015577">
    <property type="term" value="F:galactitol transmembrane transporter activity"/>
    <property type="evidence" value="ECO:0007669"/>
    <property type="project" value="InterPro"/>
</dbReference>
<keyword evidence="8 9" id="KW-0472">Membrane</keyword>
<evidence type="ECO:0000256" key="7">
    <source>
        <dbReference type="ARBA" id="ARBA00022989"/>
    </source>
</evidence>
<dbReference type="PANTHER" id="PTHR37324">
    <property type="entry name" value="PTS SYSTEM GALACTITOL-SPECIFIC EIIC COMPONENT"/>
    <property type="match status" value="1"/>
</dbReference>
<keyword evidence="6 9" id="KW-0812">Transmembrane</keyword>
<evidence type="ECO:0000313" key="10">
    <source>
        <dbReference type="EMBL" id="STI81843.1"/>
    </source>
</evidence>
<keyword evidence="3" id="KW-1003">Cell membrane</keyword>
<dbReference type="InterPro" id="IPR013853">
    <property type="entry name" value="EIIC-GAT"/>
</dbReference>
<name>A0A376TYJ8_ECOLX</name>
<reference evidence="10 11" key="1">
    <citation type="submission" date="2018-06" db="EMBL/GenBank/DDBJ databases">
        <authorList>
            <consortium name="Pathogen Informatics"/>
            <person name="Doyle S."/>
        </authorList>
    </citation>
    <scope>NUCLEOTIDE SEQUENCE [LARGE SCALE GENOMIC DNA]</scope>
    <source>
        <strain evidence="10 11">NCTC8622</strain>
    </source>
</reference>
<dbReference type="GO" id="GO:0009401">
    <property type="term" value="P:phosphoenolpyruvate-dependent sugar phosphotransferase system"/>
    <property type="evidence" value="ECO:0007669"/>
    <property type="project" value="UniProtKB-KW"/>
</dbReference>
<feature type="transmembrane region" description="Helical" evidence="9">
    <location>
        <begin position="68"/>
        <end position="85"/>
    </location>
</feature>
<keyword evidence="7 9" id="KW-1133">Transmembrane helix</keyword>
<evidence type="ECO:0000256" key="8">
    <source>
        <dbReference type="ARBA" id="ARBA00023136"/>
    </source>
</evidence>
<evidence type="ECO:0000256" key="9">
    <source>
        <dbReference type="SAM" id="Phobius"/>
    </source>
</evidence>
<keyword evidence="2" id="KW-0813">Transport</keyword>
<protein>
    <submittedName>
        <fullName evidence="10">PTS system galactitol-specific transporter subunit IIC</fullName>
    </submittedName>
</protein>
<dbReference type="AlphaFoldDB" id="A0A376TYJ8"/>
<organism evidence="10 11">
    <name type="scientific">Escherichia coli</name>
    <dbReference type="NCBI Taxonomy" id="562"/>
    <lineage>
        <taxon>Bacteria</taxon>
        <taxon>Pseudomonadati</taxon>
        <taxon>Pseudomonadota</taxon>
        <taxon>Gammaproteobacteria</taxon>
        <taxon>Enterobacterales</taxon>
        <taxon>Enterobacteriaceae</taxon>
        <taxon>Escherichia</taxon>
    </lineage>
</organism>
<gene>
    <name evidence="10" type="primary">gatC_1</name>
    <name evidence="10" type="ORF">NCTC8622_00787</name>
</gene>
<dbReference type="GO" id="GO:0005886">
    <property type="term" value="C:plasma membrane"/>
    <property type="evidence" value="ECO:0007669"/>
    <property type="project" value="UniProtKB-SubCell"/>
</dbReference>
<dbReference type="Pfam" id="PF03611">
    <property type="entry name" value="EIIC-GAT"/>
    <property type="match status" value="1"/>
</dbReference>
<dbReference type="InterPro" id="IPR004703">
    <property type="entry name" value="PTS_sugar-sp_permease"/>
</dbReference>
<evidence type="ECO:0000313" key="11">
    <source>
        <dbReference type="Proteomes" id="UP000254079"/>
    </source>
</evidence>
<evidence type="ECO:0000256" key="4">
    <source>
        <dbReference type="ARBA" id="ARBA00022597"/>
    </source>
</evidence>
<dbReference type="Proteomes" id="UP000254079">
    <property type="component" value="Unassembled WGS sequence"/>
</dbReference>
<accession>A0A376TYJ8</accession>
<comment type="subcellular location">
    <subcellularLocation>
        <location evidence="1">Cell membrane</location>
        <topology evidence="1">Multi-pass membrane protein</topology>
    </subcellularLocation>
</comment>
<evidence type="ECO:0000256" key="3">
    <source>
        <dbReference type="ARBA" id="ARBA00022475"/>
    </source>
</evidence>
<sequence>MPTLSSVVFFPVGLLVDKIIDHIPASIVFISTRKPYRKVWHLRRTDDGCTILGILLGVIAGYDFKKVLLLGISIGGVMFILPRMVRILMEGLLPLSEAIKKYLNAKYPDRDDLYIGLDIAVAVGNPAIISTALLLTPISVFIGVCPSG</sequence>
<evidence type="ECO:0000256" key="1">
    <source>
        <dbReference type="ARBA" id="ARBA00004651"/>
    </source>
</evidence>
<evidence type="ECO:0000256" key="5">
    <source>
        <dbReference type="ARBA" id="ARBA00022683"/>
    </source>
</evidence>